<name>A0ABT1K281_9ACTN</name>
<keyword evidence="3" id="KW-1185">Reference proteome</keyword>
<organism evidence="2 3">
    <name type="scientific">Nonomuraea roseoviolacea subsp. carminata</name>
    <dbReference type="NCBI Taxonomy" id="160689"/>
    <lineage>
        <taxon>Bacteria</taxon>
        <taxon>Bacillati</taxon>
        <taxon>Actinomycetota</taxon>
        <taxon>Actinomycetes</taxon>
        <taxon>Streptosporangiales</taxon>
        <taxon>Streptosporangiaceae</taxon>
        <taxon>Nonomuraea</taxon>
    </lineage>
</organism>
<dbReference type="InterPro" id="IPR010699">
    <property type="entry name" value="DUF1275"/>
</dbReference>
<comment type="caution">
    <text evidence="2">The sequence shown here is derived from an EMBL/GenBank/DDBJ whole genome shotgun (WGS) entry which is preliminary data.</text>
</comment>
<sequence>MRRVESRAGRAVLPLSLTLVSGMLDAVSYLGLGHVFVANMTGNVVVLGLALGGSPDFSTPGCLVALAGFVGGTVVSGRLARAVPRWPLLALVVESVLLVAATVVAFAGLTSGRRFAVICLLGLAMGLRTASIRLAGVSDLTTTVITSTLAALGAHSALAGGDGAGWGRRLGAVLLLLAGAGGGAWLILRWGAGVTLAVAVGIQGVAGGAYAYLSRRHS</sequence>
<feature type="transmembrane region" description="Helical" evidence="1">
    <location>
        <begin position="61"/>
        <end position="80"/>
    </location>
</feature>
<keyword evidence="1" id="KW-1133">Transmembrane helix</keyword>
<feature type="transmembrane region" description="Helical" evidence="1">
    <location>
        <begin position="170"/>
        <end position="188"/>
    </location>
</feature>
<gene>
    <name evidence="2" type="ORF">HD595_004230</name>
</gene>
<feature type="transmembrane region" description="Helical" evidence="1">
    <location>
        <begin position="36"/>
        <end position="54"/>
    </location>
</feature>
<evidence type="ECO:0000313" key="3">
    <source>
        <dbReference type="Proteomes" id="UP001320766"/>
    </source>
</evidence>
<protein>
    <submittedName>
        <fullName evidence="2">Uncharacterized membrane protein YoaK (UPF0700 family)</fullName>
    </submittedName>
</protein>
<evidence type="ECO:0000313" key="2">
    <source>
        <dbReference type="EMBL" id="MCP2348108.1"/>
    </source>
</evidence>
<evidence type="ECO:0000256" key="1">
    <source>
        <dbReference type="SAM" id="Phobius"/>
    </source>
</evidence>
<dbReference type="EMBL" id="JAMZEC010000001">
    <property type="protein sequence ID" value="MCP2348108.1"/>
    <property type="molecule type" value="Genomic_DNA"/>
</dbReference>
<reference evidence="2 3" key="1">
    <citation type="submission" date="2022-06" db="EMBL/GenBank/DDBJ databases">
        <title>Sequencing the genomes of 1000 actinobacteria strains.</title>
        <authorList>
            <person name="Klenk H.-P."/>
        </authorList>
    </citation>
    <scope>NUCLEOTIDE SEQUENCE [LARGE SCALE GENOMIC DNA]</scope>
    <source>
        <strain evidence="2 3">DSM 44170</strain>
    </source>
</reference>
<dbReference type="PANTHER" id="PTHR37314:SF4">
    <property type="entry name" value="UPF0700 TRANSMEMBRANE PROTEIN YOAK"/>
    <property type="match status" value="1"/>
</dbReference>
<feature type="transmembrane region" description="Helical" evidence="1">
    <location>
        <begin position="194"/>
        <end position="213"/>
    </location>
</feature>
<dbReference type="InterPro" id="IPR001174">
    <property type="entry name" value="HddA/FKP"/>
</dbReference>
<dbReference type="PANTHER" id="PTHR37314">
    <property type="entry name" value="SLR0142 PROTEIN"/>
    <property type="match status" value="1"/>
</dbReference>
<feature type="transmembrane region" description="Helical" evidence="1">
    <location>
        <begin position="86"/>
        <end position="108"/>
    </location>
</feature>
<keyword evidence="1" id="KW-0472">Membrane</keyword>
<dbReference type="PRINTS" id="PR00960">
    <property type="entry name" value="LMBPPROTEIN"/>
</dbReference>
<dbReference type="Pfam" id="PF06912">
    <property type="entry name" value="DUF1275"/>
    <property type="match status" value="1"/>
</dbReference>
<dbReference type="Proteomes" id="UP001320766">
    <property type="component" value="Unassembled WGS sequence"/>
</dbReference>
<keyword evidence="1" id="KW-0812">Transmembrane</keyword>
<proteinExistence type="predicted"/>
<feature type="transmembrane region" description="Helical" evidence="1">
    <location>
        <begin position="140"/>
        <end position="158"/>
    </location>
</feature>
<dbReference type="RefSeq" id="WP_253771565.1">
    <property type="nucleotide sequence ID" value="NZ_BAAAVE010000006.1"/>
</dbReference>
<accession>A0ABT1K281</accession>